<accession>A0ACC2AX02</accession>
<evidence type="ECO:0000313" key="1">
    <source>
        <dbReference type="EMBL" id="KAJ7522052.1"/>
    </source>
</evidence>
<proteinExistence type="predicted"/>
<gene>
    <name evidence="1" type="ORF">O6H91_19G081200</name>
</gene>
<comment type="caution">
    <text evidence="1">The sequence shown here is derived from an EMBL/GenBank/DDBJ whole genome shotgun (WGS) entry which is preliminary data.</text>
</comment>
<organism evidence="1 2">
    <name type="scientific">Diphasiastrum complanatum</name>
    <name type="common">Issler's clubmoss</name>
    <name type="synonym">Lycopodium complanatum</name>
    <dbReference type="NCBI Taxonomy" id="34168"/>
    <lineage>
        <taxon>Eukaryota</taxon>
        <taxon>Viridiplantae</taxon>
        <taxon>Streptophyta</taxon>
        <taxon>Embryophyta</taxon>
        <taxon>Tracheophyta</taxon>
        <taxon>Lycopodiopsida</taxon>
        <taxon>Lycopodiales</taxon>
        <taxon>Lycopodiaceae</taxon>
        <taxon>Lycopodioideae</taxon>
        <taxon>Diphasiastrum</taxon>
    </lineage>
</organism>
<keyword evidence="2" id="KW-1185">Reference proteome</keyword>
<dbReference type="Proteomes" id="UP001162992">
    <property type="component" value="Chromosome 19"/>
</dbReference>
<evidence type="ECO:0000313" key="2">
    <source>
        <dbReference type="Proteomes" id="UP001162992"/>
    </source>
</evidence>
<reference evidence="2" key="1">
    <citation type="journal article" date="2024" name="Proc. Natl. Acad. Sci. U.S.A.">
        <title>Extraordinary preservation of gene collinearity over three hundred million years revealed in homosporous lycophytes.</title>
        <authorList>
            <person name="Li C."/>
            <person name="Wickell D."/>
            <person name="Kuo L.Y."/>
            <person name="Chen X."/>
            <person name="Nie B."/>
            <person name="Liao X."/>
            <person name="Peng D."/>
            <person name="Ji J."/>
            <person name="Jenkins J."/>
            <person name="Williams M."/>
            <person name="Shu S."/>
            <person name="Plott C."/>
            <person name="Barry K."/>
            <person name="Rajasekar S."/>
            <person name="Grimwood J."/>
            <person name="Han X."/>
            <person name="Sun S."/>
            <person name="Hou Z."/>
            <person name="He W."/>
            <person name="Dai G."/>
            <person name="Sun C."/>
            <person name="Schmutz J."/>
            <person name="Leebens-Mack J.H."/>
            <person name="Li F.W."/>
            <person name="Wang L."/>
        </authorList>
    </citation>
    <scope>NUCLEOTIDE SEQUENCE [LARGE SCALE GENOMIC DNA]</scope>
    <source>
        <strain evidence="2">cv. PW_Plant_1</strain>
    </source>
</reference>
<sequence>MVYESCAYKRISKARKASEKISDPELQMLLPGLPDHIATLCLGRVPLQTLIGVCKGWRKLLYESRYFQALRLSLGQANCSYPYVLVHRKDGKFSWFAFDPLLSSWHPLPPMPEEVEFQLSSPGLIGVKHSVQCVSTRTKLIVVAGSKIKKVGPSERVRLEPALDSPLVFDTKKCKWMRGRPFTVPRRWCACGMVNDKLYLASGCGTEWNSDISRSAEMYDLERELWRPINRLASSKFSGEAISAVNLGGKLYMVSGRGVFARVGVIFCPELGQWTEMPCGLRDGWTGQCAASQGRLYMLDFCGRLKVYDPVQDRWIVILKDEKLRNFQEMVGAGGKLCGHVVKMGSGEGAEPVSLLRILDVSSDEFKFFDVEMPEEGDQIVAMQVLERLPIPYQLEE</sequence>
<dbReference type="EMBL" id="CM055110">
    <property type="protein sequence ID" value="KAJ7522052.1"/>
    <property type="molecule type" value="Genomic_DNA"/>
</dbReference>
<protein>
    <submittedName>
        <fullName evidence="1">Uncharacterized protein</fullName>
    </submittedName>
</protein>
<name>A0ACC2AX02_DIPCM</name>